<evidence type="ECO:0000259" key="1">
    <source>
        <dbReference type="Pfam" id="PF01814"/>
    </source>
</evidence>
<sequence length="242" mass="27551">MADNEYAFPKDVYKQLQWTMIVAHEMVKSGYNSVLGHLENPPMNDLSNFLSYCSVWADIVEKHHGVEEQFLFPALGKKLDFSHELEQHKPIHEGIHKVIAFLKAAKADHSKFDATVLRELMAAFKDVLFTHLDEEIQDLSPERLQVFTAEELKEISDTLDNVARKEGGLLDIMPFAFGNMPVEYKPHFPPGLPGFIRNFLLPYIIVPIHGGSLITQKNLQSHSFAQTFVINTRVDRGTNNVH</sequence>
<proteinExistence type="predicted"/>
<dbReference type="PANTHER" id="PTHR38048">
    <property type="entry name" value="EXPRESSED PROTEIN"/>
    <property type="match status" value="1"/>
</dbReference>
<gene>
    <name evidence="2" type="ORF">Clacol_005408</name>
</gene>
<protein>
    <recommendedName>
        <fullName evidence="1">Hemerythrin-like domain-containing protein</fullName>
    </recommendedName>
</protein>
<keyword evidence="3" id="KW-1185">Reference proteome</keyword>
<reference evidence="2" key="1">
    <citation type="submission" date="2021-10" db="EMBL/GenBank/DDBJ databases">
        <title>De novo Genome Assembly of Clathrus columnatus (Basidiomycota, Fungi) Using Illumina and Nanopore Sequence Data.</title>
        <authorList>
            <person name="Ogiso-Tanaka E."/>
            <person name="Itagaki H."/>
            <person name="Hosoya T."/>
            <person name="Hosaka K."/>
        </authorList>
    </citation>
    <scope>NUCLEOTIDE SEQUENCE</scope>
    <source>
        <strain evidence="2">MO-923</strain>
    </source>
</reference>
<dbReference type="CDD" id="cd12108">
    <property type="entry name" value="Hr-like"/>
    <property type="match status" value="1"/>
</dbReference>
<accession>A0AAV5A972</accession>
<comment type="caution">
    <text evidence="2">The sequence shown here is derived from an EMBL/GenBank/DDBJ whole genome shotgun (WGS) entry which is preliminary data.</text>
</comment>
<dbReference type="AlphaFoldDB" id="A0AAV5A972"/>
<feature type="domain" description="Hemerythrin-like" evidence="1">
    <location>
        <begin position="23"/>
        <end position="141"/>
    </location>
</feature>
<dbReference type="EMBL" id="BPWL01000006">
    <property type="protein sequence ID" value="GJJ11176.1"/>
    <property type="molecule type" value="Genomic_DNA"/>
</dbReference>
<evidence type="ECO:0000313" key="2">
    <source>
        <dbReference type="EMBL" id="GJJ11176.1"/>
    </source>
</evidence>
<dbReference type="PANTHER" id="PTHR38048:SF2">
    <property type="entry name" value="HEMERYTHRIN-LIKE DOMAIN-CONTAINING PROTEIN"/>
    <property type="match status" value="1"/>
</dbReference>
<dbReference type="Gene3D" id="1.20.120.520">
    <property type="entry name" value="nmb1532 protein domain like"/>
    <property type="match status" value="1"/>
</dbReference>
<organism evidence="2 3">
    <name type="scientific">Clathrus columnatus</name>
    <dbReference type="NCBI Taxonomy" id="1419009"/>
    <lineage>
        <taxon>Eukaryota</taxon>
        <taxon>Fungi</taxon>
        <taxon>Dikarya</taxon>
        <taxon>Basidiomycota</taxon>
        <taxon>Agaricomycotina</taxon>
        <taxon>Agaricomycetes</taxon>
        <taxon>Phallomycetidae</taxon>
        <taxon>Phallales</taxon>
        <taxon>Clathraceae</taxon>
        <taxon>Clathrus</taxon>
    </lineage>
</organism>
<dbReference type="InterPro" id="IPR053206">
    <property type="entry name" value="Dimeric_xanthone_biosynth"/>
</dbReference>
<dbReference type="Pfam" id="PF01814">
    <property type="entry name" value="Hemerythrin"/>
    <property type="match status" value="1"/>
</dbReference>
<evidence type="ECO:0000313" key="3">
    <source>
        <dbReference type="Proteomes" id="UP001050691"/>
    </source>
</evidence>
<name>A0AAV5A972_9AGAM</name>
<dbReference type="Proteomes" id="UP001050691">
    <property type="component" value="Unassembled WGS sequence"/>
</dbReference>
<dbReference type="InterPro" id="IPR012312">
    <property type="entry name" value="Hemerythrin-like"/>
</dbReference>